<dbReference type="HOGENOM" id="CLU_001715_8_0_9"/>
<proteinExistence type="inferred from homology"/>
<dbReference type="InterPro" id="IPR027417">
    <property type="entry name" value="P-loop_NTPase"/>
</dbReference>
<reference evidence="10 11" key="1">
    <citation type="submission" date="2008-11" db="EMBL/GenBank/DDBJ databases">
        <title>Draft genome sequence of Bacteroides pectinophilus (ATCC 43243).</title>
        <authorList>
            <person name="Sudarsanam P."/>
            <person name="Ley R."/>
            <person name="Guruge J."/>
            <person name="Turnbaugh P.J."/>
            <person name="Mahowald M."/>
            <person name="Liep D."/>
            <person name="Gordon J."/>
        </authorList>
    </citation>
    <scope>NUCLEOTIDE SEQUENCE [LARGE SCALE GENOMIC DNA]</scope>
    <source>
        <strain evidence="10 11">ATCC 43243</strain>
    </source>
</reference>
<dbReference type="Proteomes" id="UP000003136">
    <property type="component" value="Unassembled WGS sequence"/>
</dbReference>
<dbReference type="EC" id="2.7.4.8" evidence="3"/>
<comment type="function">
    <text evidence="1">Essential for recycling GMP and indirectly, cGMP.</text>
</comment>
<evidence type="ECO:0000256" key="3">
    <source>
        <dbReference type="ARBA" id="ARBA00012961"/>
    </source>
</evidence>
<evidence type="ECO:0000256" key="7">
    <source>
        <dbReference type="ARBA" id="ARBA00030128"/>
    </source>
</evidence>
<dbReference type="CDD" id="cd00071">
    <property type="entry name" value="GMPK"/>
    <property type="match status" value="1"/>
</dbReference>
<gene>
    <name evidence="10" type="ORF">BACPEC_01452</name>
</gene>
<organism evidence="10 11">
    <name type="scientific">[Bacteroides] pectinophilus ATCC 43243</name>
    <dbReference type="NCBI Taxonomy" id="483218"/>
    <lineage>
        <taxon>Bacteria</taxon>
        <taxon>Bacillati</taxon>
        <taxon>Bacillota</taxon>
        <taxon>Clostridia</taxon>
        <taxon>Eubacteriales</taxon>
    </lineage>
</organism>
<accession>B7ATI1</accession>
<dbReference type="GO" id="GO:0004385">
    <property type="term" value="F:GMP kinase activity"/>
    <property type="evidence" value="ECO:0007669"/>
    <property type="project" value="UniProtKB-EC"/>
</dbReference>
<comment type="similarity">
    <text evidence="2">Belongs to the guanylate kinase family.</text>
</comment>
<comment type="catalytic activity">
    <reaction evidence="8">
        <text>GMP + ATP = GDP + ADP</text>
        <dbReference type="Rhea" id="RHEA:20780"/>
        <dbReference type="ChEBI" id="CHEBI:30616"/>
        <dbReference type="ChEBI" id="CHEBI:58115"/>
        <dbReference type="ChEBI" id="CHEBI:58189"/>
        <dbReference type="ChEBI" id="CHEBI:456216"/>
        <dbReference type="EC" id="2.7.4.8"/>
    </reaction>
</comment>
<name>B7ATI1_9FIRM</name>
<dbReference type="STRING" id="483218.BACPEC_01452"/>
<dbReference type="InterPro" id="IPR020590">
    <property type="entry name" value="Guanylate_kinase_CS"/>
</dbReference>
<comment type="caution">
    <text evidence="10">The sequence shown here is derived from an EMBL/GenBank/DDBJ whole genome shotgun (WGS) entry which is preliminary data.</text>
</comment>
<dbReference type="PANTHER" id="PTHR23117">
    <property type="entry name" value="GUANYLATE KINASE-RELATED"/>
    <property type="match status" value="1"/>
</dbReference>
<dbReference type="EMBL" id="ABVQ01000036">
    <property type="protein sequence ID" value="EEC56965.1"/>
    <property type="molecule type" value="Genomic_DNA"/>
</dbReference>
<evidence type="ECO:0000256" key="6">
    <source>
        <dbReference type="ARBA" id="ARBA00022777"/>
    </source>
</evidence>
<dbReference type="Pfam" id="PF00625">
    <property type="entry name" value="Guanylate_kin"/>
    <property type="match status" value="1"/>
</dbReference>
<evidence type="ECO:0000313" key="10">
    <source>
        <dbReference type="EMBL" id="EEC56965.1"/>
    </source>
</evidence>
<dbReference type="PROSITE" id="PS50052">
    <property type="entry name" value="GUANYLATE_KINASE_2"/>
    <property type="match status" value="1"/>
</dbReference>
<keyword evidence="5" id="KW-0808">Transferase</keyword>
<evidence type="ECO:0000256" key="4">
    <source>
        <dbReference type="ARBA" id="ARBA00016296"/>
    </source>
</evidence>
<dbReference type="FunFam" id="3.30.63.10:FF:000002">
    <property type="entry name" value="Guanylate kinase 1"/>
    <property type="match status" value="1"/>
</dbReference>
<dbReference type="eggNOG" id="COG0194">
    <property type="taxonomic scope" value="Bacteria"/>
</dbReference>
<evidence type="ECO:0000256" key="8">
    <source>
        <dbReference type="ARBA" id="ARBA00048594"/>
    </source>
</evidence>
<evidence type="ECO:0000256" key="5">
    <source>
        <dbReference type="ARBA" id="ARBA00022679"/>
    </source>
</evidence>
<dbReference type="AlphaFoldDB" id="B7ATI1"/>
<sequence length="115" mass="13252">MKRRGLLIVLSGFSGSGKGTVVKSLLQKYDNYALSISATTRQPRPGEVDGREYFFKTREEFEQMIVEDKLLEHAQYVDNYYGTPRDYVEHKLEDGFDVILEIEIQGGIEDQRKIS</sequence>
<keyword evidence="11" id="KW-1185">Reference proteome</keyword>
<dbReference type="PROSITE" id="PS00856">
    <property type="entry name" value="GUANYLATE_KINASE_1"/>
    <property type="match status" value="1"/>
</dbReference>
<dbReference type="Gene3D" id="3.40.50.300">
    <property type="entry name" value="P-loop containing nucleotide triphosphate hydrolases"/>
    <property type="match status" value="1"/>
</dbReference>
<evidence type="ECO:0000259" key="9">
    <source>
        <dbReference type="PROSITE" id="PS50052"/>
    </source>
</evidence>
<evidence type="ECO:0000256" key="1">
    <source>
        <dbReference type="ARBA" id="ARBA00003531"/>
    </source>
</evidence>
<evidence type="ECO:0000256" key="2">
    <source>
        <dbReference type="ARBA" id="ARBA00005790"/>
    </source>
</evidence>
<dbReference type="InterPro" id="IPR008145">
    <property type="entry name" value="GK/Ca_channel_bsu"/>
</dbReference>
<dbReference type="SUPFAM" id="SSF52540">
    <property type="entry name" value="P-loop containing nucleoside triphosphate hydrolases"/>
    <property type="match status" value="1"/>
</dbReference>
<dbReference type="InterPro" id="IPR008144">
    <property type="entry name" value="Guanylate_kin-like_dom"/>
</dbReference>
<feature type="domain" description="Guanylate kinase-like" evidence="9">
    <location>
        <begin position="5"/>
        <end position="106"/>
    </location>
</feature>
<reference evidence="10 11" key="2">
    <citation type="submission" date="2008-11" db="EMBL/GenBank/DDBJ databases">
        <authorList>
            <person name="Fulton L."/>
            <person name="Clifton S."/>
            <person name="Fulton B."/>
            <person name="Xu J."/>
            <person name="Minx P."/>
            <person name="Pepin K.H."/>
            <person name="Johnson M."/>
            <person name="Bhonagiri V."/>
            <person name="Nash W.E."/>
            <person name="Mardis E.R."/>
            <person name="Wilson R.K."/>
        </authorList>
    </citation>
    <scope>NUCLEOTIDE SEQUENCE [LARGE SCALE GENOMIC DNA]</scope>
    <source>
        <strain evidence="10 11">ATCC 43243</strain>
    </source>
</reference>
<protein>
    <recommendedName>
        <fullName evidence="4">Guanylate kinase</fullName>
        <ecNumber evidence="3">2.7.4.8</ecNumber>
    </recommendedName>
    <alternativeName>
        <fullName evidence="7">GMP kinase</fullName>
    </alternativeName>
</protein>
<keyword evidence="6" id="KW-0418">Kinase</keyword>
<dbReference type="GO" id="GO:0005829">
    <property type="term" value="C:cytosol"/>
    <property type="evidence" value="ECO:0007669"/>
    <property type="project" value="TreeGrafter"/>
</dbReference>
<evidence type="ECO:0000313" key="11">
    <source>
        <dbReference type="Proteomes" id="UP000003136"/>
    </source>
</evidence>
<dbReference type="Gene3D" id="3.30.63.10">
    <property type="entry name" value="Guanylate Kinase phosphate binding domain"/>
    <property type="match status" value="1"/>
</dbReference>
<dbReference type="PANTHER" id="PTHR23117:SF13">
    <property type="entry name" value="GUANYLATE KINASE"/>
    <property type="match status" value="1"/>
</dbReference>
<dbReference type="SMART" id="SM00072">
    <property type="entry name" value="GuKc"/>
    <property type="match status" value="1"/>
</dbReference>